<feature type="transmembrane region" description="Helical" evidence="6">
    <location>
        <begin position="101"/>
        <end position="121"/>
    </location>
</feature>
<gene>
    <name evidence="7" type="ORF">SAMN06265219_106170</name>
</gene>
<sequence>MNNPKLIISIATLLLAIAVAAGAFGAHALKNTLTPERLDTWETAVQYHAWHALGLILVALIGAYFQVNIMWPASLLLAGILIFSGSLYTLCLSGIGWLGAITPIGGVAFIAGWIVLAIQFFRAEF</sequence>
<evidence type="ECO:0000256" key="4">
    <source>
        <dbReference type="ARBA" id="ARBA00022989"/>
    </source>
</evidence>
<evidence type="ECO:0000256" key="3">
    <source>
        <dbReference type="ARBA" id="ARBA00022692"/>
    </source>
</evidence>
<evidence type="ECO:0000256" key="6">
    <source>
        <dbReference type="SAM" id="Phobius"/>
    </source>
</evidence>
<keyword evidence="4 6" id="KW-1133">Transmembrane helix</keyword>
<keyword evidence="3 6" id="KW-0812">Transmembrane</keyword>
<evidence type="ECO:0000313" key="8">
    <source>
        <dbReference type="Proteomes" id="UP000317557"/>
    </source>
</evidence>
<comment type="similarity">
    <text evidence="2">Belongs to the UPF0382 family.</text>
</comment>
<dbReference type="PANTHER" id="PTHR43461">
    <property type="entry name" value="TRANSMEMBRANE PROTEIN 256"/>
    <property type="match status" value="1"/>
</dbReference>
<proteinExistence type="inferred from homology"/>
<dbReference type="AlphaFoldDB" id="A0A521CYG9"/>
<dbReference type="GO" id="GO:0005886">
    <property type="term" value="C:plasma membrane"/>
    <property type="evidence" value="ECO:0007669"/>
    <property type="project" value="TreeGrafter"/>
</dbReference>
<organism evidence="7 8">
    <name type="scientific">Gracilimonas mengyeensis</name>
    <dbReference type="NCBI Taxonomy" id="1302730"/>
    <lineage>
        <taxon>Bacteria</taxon>
        <taxon>Pseudomonadati</taxon>
        <taxon>Balneolota</taxon>
        <taxon>Balneolia</taxon>
        <taxon>Balneolales</taxon>
        <taxon>Balneolaceae</taxon>
        <taxon>Gracilimonas</taxon>
    </lineage>
</organism>
<keyword evidence="8" id="KW-1185">Reference proteome</keyword>
<dbReference type="RefSeq" id="WP_142454193.1">
    <property type="nucleotide sequence ID" value="NZ_FXTP01000006.1"/>
</dbReference>
<dbReference type="Proteomes" id="UP000317557">
    <property type="component" value="Unassembled WGS sequence"/>
</dbReference>
<feature type="transmembrane region" description="Helical" evidence="6">
    <location>
        <begin position="74"/>
        <end position="95"/>
    </location>
</feature>
<dbReference type="PANTHER" id="PTHR43461:SF1">
    <property type="entry name" value="TRANSMEMBRANE PROTEIN 256"/>
    <property type="match status" value="1"/>
</dbReference>
<evidence type="ECO:0000256" key="2">
    <source>
        <dbReference type="ARBA" id="ARBA00009694"/>
    </source>
</evidence>
<dbReference type="InterPro" id="IPR006696">
    <property type="entry name" value="DUF423"/>
</dbReference>
<protein>
    <submittedName>
        <fullName evidence="7">Uncharacterized membrane protein YgdD, TMEM256/DUF423 family</fullName>
    </submittedName>
</protein>
<dbReference type="Pfam" id="PF04241">
    <property type="entry name" value="DUF423"/>
    <property type="match status" value="1"/>
</dbReference>
<evidence type="ECO:0000313" key="7">
    <source>
        <dbReference type="EMBL" id="SMO63801.1"/>
    </source>
</evidence>
<accession>A0A521CYG9</accession>
<dbReference type="EMBL" id="FXTP01000006">
    <property type="protein sequence ID" value="SMO63801.1"/>
    <property type="molecule type" value="Genomic_DNA"/>
</dbReference>
<feature type="transmembrane region" description="Helical" evidence="6">
    <location>
        <begin position="49"/>
        <end position="67"/>
    </location>
</feature>
<comment type="subcellular location">
    <subcellularLocation>
        <location evidence="1">Membrane</location>
        <topology evidence="1">Multi-pass membrane protein</topology>
    </subcellularLocation>
</comment>
<keyword evidence="5 6" id="KW-0472">Membrane</keyword>
<dbReference type="OrthoDB" id="9802121at2"/>
<reference evidence="7 8" key="1">
    <citation type="submission" date="2017-05" db="EMBL/GenBank/DDBJ databases">
        <authorList>
            <person name="Varghese N."/>
            <person name="Submissions S."/>
        </authorList>
    </citation>
    <scope>NUCLEOTIDE SEQUENCE [LARGE SCALE GENOMIC DNA]</scope>
    <source>
        <strain evidence="7 8">DSM 21985</strain>
    </source>
</reference>
<evidence type="ECO:0000256" key="5">
    <source>
        <dbReference type="ARBA" id="ARBA00023136"/>
    </source>
</evidence>
<name>A0A521CYG9_9BACT</name>
<evidence type="ECO:0000256" key="1">
    <source>
        <dbReference type="ARBA" id="ARBA00004141"/>
    </source>
</evidence>